<evidence type="ECO:0000313" key="1">
    <source>
        <dbReference type="EMBL" id="MCL7746057.1"/>
    </source>
</evidence>
<dbReference type="Proteomes" id="UP001139150">
    <property type="component" value="Unassembled WGS sequence"/>
</dbReference>
<evidence type="ECO:0000313" key="2">
    <source>
        <dbReference type="Proteomes" id="UP001139150"/>
    </source>
</evidence>
<dbReference type="Pfam" id="PF11385">
    <property type="entry name" value="DUF3189"/>
    <property type="match status" value="1"/>
</dbReference>
<gene>
    <name evidence="1" type="ORF">MF646_02870</name>
</gene>
<dbReference type="InterPro" id="IPR021525">
    <property type="entry name" value="DUF3189"/>
</dbReference>
<dbReference type="EMBL" id="JAKRYL010000002">
    <property type="protein sequence ID" value="MCL7746057.1"/>
    <property type="molecule type" value="Genomic_DNA"/>
</dbReference>
<comment type="caution">
    <text evidence="1">The sequence shown here is derived from an EMBL/GenBank/DDBJ whole genome shotgun (WGS) entry which is preliminary data.</text>
</comment>
<dbReference type="RefSeq" id="WP_250094985.1">
    <property type="nucleotide sequence ID" value="NZ_JAKRYL010000002.1"/>
</dbReference>
<keyword evidence="2" id="KW-1185">Reference proteome</keyword>
<organism evidence="1 2">
    <name type="scientific">Halalkalibacter alkaliphilus</name>
    <dbReference type="NCBI Taxonomy" id="2917993"/>
    <lineage>
        <taxon>Bacteria</taxon>
        <taxon>Bacillati</taxon>
        <taxon>Bacillota</taxon>
        <taxon>Bacilli</taxon>
        <taxon>Bacillales</taxon>
        <taxon>Bacillaceae</taxon>
        <taxon>Halalkalibacter</taxon>
    </lineage>
</organism>
<name>A0A9X2A3C4_9BACI</name>
<protein>
    <submittedName>
        <fullName evidence="1">DUF3189 family protein</fullName>
    </submittedName>
</protein>
<reference evidence="1" key="1">
    <citation type="submission" date="2022-02" db="EMBL/GenBank/DDBJ databases">
        <title>Halalkalibacter sp. nov. isolated from Lonar Lake, India.</title>
        <authorList>
            <person name="Joshi A."/>
            <person name="Thite S."/>
            <person name="Lodha T."/>
        </authorList>
    </citation>
    <scope>NUCLEOTIDE SEQUENCE</scope>
    <source>
        <strain evidence="1">MEB205</strain>
    </source>
</reference>
<proteinExistence type="predicted"/>
<accession>A0A9X2A3C4</accession>
<sequence>MIYIYNCYAGTHSSALCAAYHLKKIPNDRVPTKEEILGIDIFNKLTSKSLGKLIYHGKDEDGSQVFTLGRGLSHKMVTAMSELLLLLEGKGYEHEKVICSNASPTVPLEMTFGGLFSHKMHIDFIGVPLLVKGAQKTFPNISKLVEKTKHAAKTSTNSIEVLENKELEVSKISNIISR</sequence>
<dbReference type="AlphaFoldDB" id="A0A9X2A3C4"/>